<dbReference type="STRING" id="306540.SAMN05421839_13212"/>
<dbReference type="Gene3D" id="1.50.10.20">
    <property type="match status" value="1"/>
</dbReference>
<dbReference type="Proteomes" id="UP000242243">
    <property type="component" value="Unassembled WGS sequence"/>
</dbReference>
<evidence type="ECO:0000313" key="3">
    <source>
        <dbReference type="Proteomes" id="UP000242243"/>
    </source>
</evidence>
<dbReference type="SUPFAM" id="SSF48239">
    <property type="entry name" value="Terpenoid cyclases/Protein prenyltransferases"/>
    <property type="match status" value="1"/>
</dbReference>
<sequence length="295" mass="34552">MDVLKISQWMKHHARPLEYARWRYLFEAGGKEVVRDCLIAYQNEDGGFGHGLEPDYTMPHSSAIQTWAACRIIYELNLPKEDPIVEAIVQYLIHSFDEKTGVYQTVVTEMNDYPHARHWHYIAGVQANWGYNPTVELAAYLKLWSVDERSKIIVDQILTGAIEHILTVETMDFHELNNYQQLLVLLKGQLPKEQQLHEKVMELKESAFSKDPSTFGQTYQGLPMDVIESKQDVLYPKYQNLIQAHCDYLNESVKEDGVWDITWEWGRDQSEFLIAKKYWQGILAIKHVQYLQRFK</sequence>
<evidence type="ECO:0008006" key="5">
    <source>
        <dbReference type="Google" id="ProtNLM"/>
    </source>
</evidence>
<dbReference type="EMBL" id="BJWI01000036">
    <property type="protein sequence ID" value="GEM02417.1"/>
    <property type="molecule type" value="Genomic_DNA"/>
</dbReference>
<organism evidence="2 3">
    <name type="scientific">Halolactibacillus halophilus</name>
    <dbReference type="NCBI Taxonomy" id="306540"/>
    <lineage>
        <taxon>Bacteria</taxon>
        <taxon>Bacillati</taxon>
        <taxon>Bacillota</taxon>
        <taxon>Bacilli</taxon>
        <taxon>Bacillales</taxon>
        <taxon>Bacillaceae</taxon>
        <taxon>Halolactibacillus</taxon>
    </lineage>
</organism>
<reference evidence="1 4" key="2">
    <citation type="submission" date="2019-07" db="EMBL/GenBank/DDBJ databases">
        <title>Whole genome shotgun sequence of Halolactibacillus halophilus NBRC 100868.</title>
        <authorList>
            <person name="Hosoyama A."/>
            <person name="Uohara A."/>
            <person name="Ohji S."/>
            <person name="Ichikawa N."/>
        </authorList>
    </citation>
    <scope>NUCLEOTIDE SEQUENCE [LARGE SCALE GENOMIC DNA]</scope>
    <source>
        <strain evidence="1 4">NBRC 100868</strain>
    </source>
</reference>
<dbReference type="RefSeq" id="WP_089833088.1">
    <property type="nucleotide sequence ID" value="NZ_BJWI01000036.1"/>
</dbReference>
<dbReference type="Proteomes" id="UP000321547">
    <property type="component" value="Unassembled WGS sequence"/>
</dbReference>
<proteinExistence type="predicted"/>
<reference evidence="2 3" key="1">
    <citation type="submission" date="2016-10" db="EMBL/GenBank/DDBJ databases">
        <authorList>
            <person name="de Groot N.N."/>
        </authorList>
    </citation>
    <scope>NUCLEOTIDE SEQUENCE [LARGE SCALE GENOMIC DNA]</scope>
    <source>
        <strain evidence="2 3">DSM 17073</strain>
    </source>
</reference>
<name>A0A1I5RML4_9BACI</name>
<protein>
    <recommendedName>
        <fullName evidence="5">Prenyltransferase and squalene oxidase repeat-containing protein</fullName>
    </recommendedName>
</protein>
<evidence type="ECO:0000313" key="4">
    <source>
        <dbReference type="Proteomes" id="UP000321547"/>
    </source>
</evidence>
<evidence type="ECO:0000313" key="1">
    <source>
        <dbReference type="EMBL" id="GEM02417.1"/>
    </source>
</evidence>
<dbReference type="InterPro" id="IPR008930">
    <property type="entry name" value="Terpenoid_cyclase/PrenylTrfase"/>
</dbReference>
<evidence type="ECO:0000313" key="2">
    <source>
        <dbReference type="EMBL" id="SFP59798.1"/>
    </source>
</evidence>
<dbReference type="EMBL" id="FOXC01000032">
    <property type="protein sequence ID" value="SFP59798.1"/>
    <property type="molecule type" value="Genomic_DNA"/>
</dbReference>
<accession>A0A1I5RML4</accession>
<dbReference type="OrthoDB" id="3286086at2"/>
<gene>
    <name evidence="1" type="ORF">HHA03_19490</name>
    <name evidence="2" type="ORF">SAMN05421839_13212</name>
</gene>
<dbReference type="AlphaFoldDB" id="A0A1I5RML4"/>
<keyword evidence="4" id="KW-1185">Reference proteome</keyword>